<keyword evidence="1 2" id="KW-0808">Transferase</keyword>
<evidence type="ECO:0000256" key="2">
    <source>
        <dbReference type="RuleBase" id="RU003750"/>
    </source>
</evidence>
<keyword evidence="3" id="KW-0472">Membrane</keyword>
<evidence type="ECO:0000313" key="4">
    <source>
        <dbReference type="EMBL" id="RZU98305.1"/>
    </source>
</evidence>
<dbReference type="GO" id="GO:0016020">
    <property type="term" value="C:membrane"/>
    <property type="evidence" value="ECO:0007669"/>
    <property type="project" value="InterPro"/>
</dbReference>
<proteinExistence type="inferred from homology"/>
<dbReference type="PROSITE" id="PS00379">
    <property type="entry name" value="CDP_ALCOHOL_P_TRANSF"/>
    <property type="match status" value="1"/>
</dbReference>
<accession>A0A4V2GIY9</accession>
<dbReference type="InterPro" id="IPR000462">
    <property type="entry name" value="CDP-OH_P_trans"/>
</dbReference>
<dbReference type="Pfam" id="PF01066">
    <property type="entry name" value="CDP-OH_P_transf"/>
    <property type="match status" value="1"/>
</dbReference>
<name>A0A4V2GIY9_9GAMM</name>
<feature type="transmembrane region" description="Helical" evidence="3">
    <location>
        <begin position="81"/>
        <end position="103"/>
    </location>
</feature>
<feature type="transmembrane region" description="Helical" evidence="3">
    <location>
        <begin position="109"/>
        <end position="133"/>
    </location>
</feature>
<sequence length="207" mass="21689">MLDAALQPLQHRILVPMARQIVARGGRADTLTLTGFALGLGALPLIMNEAYFAALVLIMLNRLMDGLDGEVARLTTPTDRGAFLDIALDFFFYATIPLAFAIADPAGNALAAAVVITSFVGTGSSFLAFAVIAEKHGLPASAYTGKGIHYLSGLTEGTETVVFLIAICVFPGYFAEIAYGFAIACLITTFTRWAQGMKAFGGTGAAS</sequence>
<dbReference type="OrthoDB" id="9790577at2"/>
<keyword evidence="5" id="KW-1185">Reference proteome</keyword>
<evidence type="ECO:0000313" key="5">
    <source>
        <dbReference type="Proteomes" id="UP000292298"/>
    </source>
</evidence>
<evidence type="ECO:0000256" key="3">
    <source>
        <dbReference type="SAM" id="Phobius"/>
    </source>
</evidence>
<comment type="similarity">
    <text evidence="2">Belongs to the CDP-alcohol phosphatidyltransferase class-I family.</text>
</comment>
<reference evidence="4 5" key="1">
    <citation type="submission" date="2019-02" db="EMBL/GenBank/DDBJ databases">
        <title>Genomic Encyclopedia of Type Strains, Phase IV (KMG-IV): sequencing the most valuable type-strain genomes for metagenomic binning, comparative biology and taxonomic classification.</title>
        <authorList>
            <person name="Goeker M."/>
        </authorList>
    </citation>
    <scope>NUCLEOTIDE SEQUENCE [LARGE SCALE GENOMIC DNA]</scope>
    <source>
        <strain evidence="4 5">DSM 21056</strain>
    </source>
</reference>
<dbReference type="InterPro" id="IPR043130">
    <property type="entry name" value="CDP-OH_PTrfase_TM_dom"/>
</dbReference>
<dbReference type="Proteomes" id="UP000292298">
    <property type="component" value="Unassembled WGS sequence"/>
</dbReference>
<dbReference type="AlphaFoldDB" id="A0A4V2GIY9"/>
<dbReference type="GO" id="GO:0008654">
    <property type="term" value="P:phospholipid biosynthetic process"/>
    <property type="evidence" value="ECO:0007669"/>
    <property type="project" value="InterPro"/>
</dbReference>
<gene>
    <name evidence="4" type="ORF">EV698_0549</name>
</gene>
<comment type="caution">
    <text evidence="4">The sequence shown here is derived from an EMBL/GenBank/DDBJ whole genome shotgun (WGS) entry which is preliminary data.</text>
</comment>
<organism evidence="4 5">
    <name type="scientific">Spiribacter vilamensis</name>
    <dbReference type="NCBI Taxonomy" id="531306"/>
    <lineage>
        <taxon>Bacteria</taxon>
        <taxon>Pseudomonadati</taxon>
        <taxon>Pseudomonadota</taxon>
        <taxon>Gammaproteobacteria</taxon>
        <taxon>Chromatiales</taxon>
        <taxon>Ectothiorhodospiraceae</taxon>
        <taxon>Spiribacter</taxon>
    </lineage>
</organism>
<dbReference type="RefSeq" id="WP_130502633.1">
    <property type="nucleotide sequence ID" value="NZ_SHLI01000001.1"/>
</dbReference>
<keyword evidence="3" id="KW-1133">Transmembrane helix</keyword>
<dbReference type="Gene3D" id="1.20.120.1760">
    <property type="match status" value="1"/>
</dbReference>
<dbReference type="InterPro" id="IPR048254">
    <property type="entry name" value="CDP_ALCOHOL_P_TRANSF_CS"/>
</dbReference>
<dbReference type="GO" id="GO:0016780">
    <property type="term" value="F:phosphotransferase activity, for other substituted phosphate groups"/>
    <property type="evidence" value="ECO:0007669"/>
    <property type="project" value="InterPro"/>
</dbReference>
<evidence type="ECO:0000256" key="1">
    <source>
        <dbReference type="ARBA" id="ARBA00022679"/>
    </source>
</evidence>
<protein>
    <submittedName>
        <fullName evidence="4">Phosphatidylglycerophosphate synthase</fullName>
    </submittedName>
</protein>
<keyword evidence="3" id="KW-0812">Transmembrane</keyword>
<feature type="transmembrane region" description="Helical" evidence="3">
    <location>
        <begin position="36"/>
        <end position="60"/>
    </location>
</feature>
<dbReference type="EMBL" id="SHLI01000001">
    <property type="protein sequence ID" value="RZU98305.1"/>
    <property type="molecule type" value="Genomic_DNA"/>
</dbReference>
<feature type="transmembrane region" description="Helical" evidence="3">
    <location>
        <begin position="161"/>
        <end position="190"/>
    </location>
</feature>